<gene>
    <name evidence="1" type="ORF">L203_101259</name>
</gene>
<reference evidence="1" key="1">
    <citation type="submission" date="2016-06" db="EMBL/GenBank/DDBJ databases">
        <authorList>
            <person name="Cuomo C."/>
            <person name="Litvintseva A."/>
            <person name="Heitman J."/>
            <person name="Chen Y."/>
            <person name="Sun S."/>
            <person name="Springer D."/>
            <person name="Dromer F."/>
            <person name="Young S."/>
            <person name="Zeng Q."/>
            <person name="Chapman S."/>
            <person name="Gujja S."/>
            <person name="Saif S."/>
            <person name="Birren B."/>
        </authorList>
    </citation>
    <scope>NUCLEOTIDE SEQUENCE</scope>
    <source>
        <strain evidence="1">CBS 7841</strain>
    </source>
</reference>
<keyword evidence="2" id="KW-1185">Reference proteome</keyword>
<reference evidence="1" key="2">
    <citation type="journal article" date="2022" name="Elife">
        <title>Obligate sexual reproduction of a homothallic fungus closely related to the Cryptococcus pathogenic species complex.</title>
        <authorList>
            <person name="Passer A.R."/>
            <person name="Clancey S.A."/>
            <person name="Shea T."/>
            <person name="David-Palma M."/>
            <person name="Averette A.F."/>
            <person name="Boekhout T."/>
            <person name="Porcel B.M."/>
            <person name="Nowrousian M."/>
            <person name="Cuomo C.A."/>
            <person name="Sun S."/>
            <person name="Heitman J."/>
            <person name="Coelho M.A."/>
        </authorList>
    </citation>
    <scope>NUCLEOTIDE SEQUENCE</scope>
    <source>
        <strain evidence="1">CBS 7841</strain>
    </source>
</reference>
<accession>A0AAJ8LYW0</accession>
<evidence type="ECO:0000313" key="1">
    <source>
        <dbReference type="EMBL" id="WVN86100.1"/>
    </source>
</evidence>
<dbReference type="RefSeq" id="XP_066066800.1">
    <property type="nucleotide sequence ID" value="XM_066210703.1"/>
</dbReference>
<dbReference type="Proteomes" id="UP000094043">
    <property type="component" value="Chromosome 2"/>
</dbReference>
<name>A0AAJ8LYW0_9TREE</name>
<reference evidence="1" key="3">
    <citation type="submission" date="2024-01" db="EMBL/GenBank/DDBJ databases">
        <authorList>
            <person name="Coelho M.A."/>
            <person name="David-Palma M."/>
            <person name="Shea T."/>
            <person name="Sun S."/>
            <person name="Cuomo C.A."/>
            <person name="Heitman J."/>
        </authorList>
    </citation>
    <scope>NUCLEOTIDE SEQUENCE</scope>
    <source>
        <strain evidence="1">CBS 7841</strain>
    </source>
</reference>
<proteinExistence type="predicted"/>
<dbReference type="EMBL" id="CP143785">
    <property type="protein sequence ID" value="WVN86100.1"/>
    <property type="molecule type" value="Genomic_DNA"/>
</dbReference>
<protein>
    <submittedName>
        <fullName evidence="1">Uncharacterized protein</fullName>
    </submittedName>
</protein>
<sequence>MGLDVITSLGICPLFPHRTTLIQLCLCLRLSALSFCPQSSCPSVTPSLLPNPPTRKNERSITMSFDSSRSLSEDFLDSCEEVSRTRGSWFRTSSPSTLVRLSFTTYHVAQLKVDEDDEAYISDAKRLSAFYANVAYDFYGAPSGALCVYKNGDA</sequence>
<evidence type="ECO:0000313" key="2">
    <source>
        <dbReference type="Proteomes" id="UP000094043"/>
    </source>
</evidence>
<dbReference type="AlphaFoldDB" id="A0AAJ8LYW0"/>
<dbReference type="KEGG" id="cdep:91085472"/>
<dbReference type="GeneID" id="91085472"/>
<organism evidence="1 2">
    <name type="scientific">Cryptococcus depauperatus CBS 7841</name>
    <dbReference type="NCBI Taxonomy" id="1295531"/>
    <lineage>
        <taxon>Eukaryota</taxon>
        <taxon>Fungi</taxon>
        <taxon>Dikarya</taxon>
        <taxon>Basidiomycota</taxon>
        <taxon>Agaricomycotina</taxon>
        <taxon>Tremellomycetes</taxon>
        <taxon>Tremellales</taxon>
        <taxon>Cryptococcaceae</taxon>
        <taxon>Cryptococcus</taxon>
    </lineage>
</organism>